<protein>
    <submittedName>
        <fullName evidence="6">Rho guanine nucleotide exchange factor 12-like</fullName>
    </submittedName>
</protein>
<dbReference type="Pfam" id="PF00621">
    <property type="entry name" value="RhoGEF"/>
    <property type="match status" value="1"/>
</dbReference>
<dbReference type="GO" id="GO:0001664">
    <property type="term" value="F:G protein-coupled receptor binding"/>
    <property type="evidence" value="ECO:0007669"/>
    <property type="project" value="TreeGrafter"/>
</dbReference>
<dbReference type="Gene3D" id="2.30.29.30">
    <property type="entry name" value="Pleckstrin-homology domain (PH domain)/Phosphotyrosine-binding domain (PTB)"/>
    <property type="match status" value="1"/>
</dbReference>
<dbReference type="STRING" id="121845.A0A1S4EN42"/>
<accession>A0A1S4EN42</accession>
<dbReference type="GO" id="GO:0005737">
    <property type="term" value="C:cytoplasm"/>
    <property type="evidence" value="ECO:0007669"/>
    <property type="project" value="UniProtKB-SubCell"/>
</dbReference>
<dbReference type="GeneID" id="103518964"/>
<feature type="domain" description="DH" evidence="4">
    <location>
        <begin position="1"/>
        <end position="139"/>
    </location>
</feature>
<name>A0A1S4EN42_DIACI</name>
<reference evidence="6" key="1">
    <citation type="submission" date="2025-08" db="UniProtKB">
        <authorList>
            <consortium name="RefSeq"/>
        </authorList>
    </citation>
    <scope>IDENTIFICATION</scope>
</reference>
<dbReference type="SUPFAM" id="SSF50729">
    <property type="entry name" value="PH domain-like"/>
    <property type="match status" value="1"/>
</dbReference>
<evidence type="ECO:0000259" key="4">
    <source>
        <dbReference type="PROSITE" id="PS50010"/>
    </source>
</evidence>
<evidence type="ECO:0000313" key="6">
    <source>
        <dbReference type="RefSeq" id="XP_017303492.1"/>
    </source>
</evidence>
<dbReference type="KEGG" id="dci:103518964"/>
<dbReference type="SMART" id="SM00325">
    <property type="entry name" value="RhoGEF"/>
    <property type="match status" value="1"/>
</dbReference>
<dbReference type="Pfam" id="PF17838">
    <property type="entry name" value="PH_16"/>
    <property type="match status" value="1"/>
</dbReference>
<dbReference type="RefSeq" id="XP_017303492.1">
    <property type="nucleotide sequence ID" value="XM_017448003.2"/>
</dbReference>
<dbReference type="GO" id="GO:0005085">
    <property type="term" value="F:guanyl-nucleotide exchange factor activity"/>
    <property type="evidence" value="ECO:0007669"/>
    <property type="project" value="InterPro"/>
</dbReference>
<sequence>MLDIHSTFNNSMKLKRKESPVVGDVGDLLLDMFDGAAGEAFQRAAATFCSRQQIALESLRERRRKDSRLNAFLTEAELNPLCRRLQLKDIIPTGMLRLTKYPLLFANLAKYTVDNENELTKVKRALDRSKEILNYVNQAVKEAEDQHRLAEIQKRLDRTPFEKVDNPLVNEYRNLDLTRHKLIYEGNLQLRIATTRQKLIELYVLLLEDIIVLLQKQDDSKYVLKFYNMNSTTGERAPSLSPIIKLSHGIVRSNAVDRSALYLVNTSQHSAQIYDLVASSASERKT</sequence>
<organism evidence="5 6">
    <name type="scientific">Diaphorina citri</name>
    <name type="common">Asian citrus psyllid</name>
    <dbReference type="NCBI Taxonomy" id="121845"/>
    <lineage>
        <taxon>Eukaryota</taxon>
        <taxon>Metazoa</taxon>
        <taxon>Ecdysozoa</taxon>
        <taxon>Arthropoda</taxon>
        <taxon>Hexapoda</taxon>
        <taxon>Insecta</taxon>
        <taxon>Pterygota</taxon>
        <taxon>Neoptera</taxon>
        <taxon>Paraneoptera</taxon>
        <taxon>Hemiptera</taxon>
        <taxon>Sternorrhyncha</taxon>
        <taxon>Psylloidea</taxon>
        <taxon>Psyllidae</taxon>
        <taxon>Diaphorininae</taxon>
        <taxon>Diaphorina</taxon>
    </lineage>
</organism>
<evidence type="ECO:0000256" key="3">
    <source>
        <dbReference type="ARBA" id="ARBA00022553"/>
    </source>
</evidence>
<dbReference type="InterPro" id="IPR011993">
    <property type="entry name" value="PH-like_dom_sf"/>
</dbReference>
<evidence type="ECO:0000313" key="5">
    <source>
        <dbReference type="Proteomes" id="UP000079169"/>
    </source>
</evidence>
<dbReference type="InterPro" id="IPR000219">
    <property type="entry name" value="DH_dom"/>
</dbReference>
<keyword evidence="2" id="KW-0963">Cytoplasm</keyword>
<gene>
    <name evidence="6" type="primary">LOC103518964</name>
</gene>
<evidence type="ECO:0000256" key="2">
    <source>
        <dbReference type="ARBA" id="ARBA00022490"/>
    </source>
</evidence>
<dbReference type="GO" id="GO:0007186">
    <property type="term" value="P:G protein-coupled receptor signaling pathway"/>
    <property type="evidence" value="ECO:0007669"/>
    <property type="project" value="TreeGrafter"/>
</dbReference>
<dbReference type="OMA" id="NWRIANR"/>
<keyword evidence="5" id="KW-1185">Reference proteome</keyword>
<comment type="subcellular location">
    <subcellularLocation>
        <location evidence="1">Cytoplasm</location>
    </subcellularLocation>
</comment>
<dbReference type="PaxDb" id="121845-A0A1S4EN42"/>
<dbReference type="PROSITE" id="PS50010">
    <property type="entry name" value="DH_2"/>
    <property type="match status" value="1"/>
</dbReference>
<dbReference type="Proteomes" id="UP000079169">
    <property type="component" value="Unplaced"/>
</dbReference>
<keyword evidence="3" id="KW-0597">Phosphoprotein</keyword>
<dbReference type="Gene3D" id="1.20.900.10">
    <property type="entry name" value="Dbl homology (DH) domain"/>
    <property type="match status" value="1"/>
</dbReference>
<dbReference type="PANTHER" id="PTHR45872">
    <property type="entry name" value="RHO GUANINE NUCLEOTIDE EXCHANGE FACTOR 2, ISOFORM D"/>
    <property type="match status" value="1"/>
</dbReference>
<proteinExistence type="predicted"/>
<evidence type="ECO:0000256" key="1">
    <source>
        <dbReference type="ARBA" id="ARBA00004496"/>
    </source>
</evidence>
<dbReference type="InterPro" id="IPR041020">
    <property type="entry name" value="PH_16"/>
</dbReference>
<dbReference type="SUPFAM" id="SSF48065">
    <property type="entry name" value="DBL homology domain (DH-domain)"/>
    <property type="match status" value="1"/>
</dbReference>
<dbReference type="PANTHER" id="PTHR45872:SF2">
    <property type="entry name" value="RHO GUANINE NUCLEOTIDE EXCHANGE FACTOR 2, ISOFORM D"/>
    <property type="match status" value="1"/>
</dbReference>
<dbReference type="InterPro" id="IPR035899">
    <property type="entry name" value="DBL_dom_sf"/>
</dbReference>
<dbReference type="AlphaFoldDB" id="A0A1S4EN42"/>